<comment type="caution">
    <text evidence="1">The sequence shown here is derived from an EMBL/GenBank/DDBJ whole genome shotgun (WGS) entry which is preliminary data.</text>
</comment>
<proteinExistence type="predicted"/>
<sequence>MMNKTLTFPLKLNQLTSIDIHVSTQKGSSTLKVDRRVIGQLKSLGTLDETITRIADHFGVEYRGGQLFIKVPENQLKMGKDKILQTIVILATKK</sequence>
<reference evidence="1 2" key="1">
    <citation type="journal article" date="2015" name="Genome Announc.">
        <title>Expanding the biotechnology potential of lactobacilli through comparative genomics of 213 strains and associated genera.</title>
        <authorList>
            <person name="Sun Z."/>
            <person name="Harris H.M."/>
            <person name="McCann A."/>
            <person name="Guo C."/>
            <person name="Argimon S."/>
            <person name="Zhang W."/>
            <person name="Yang X."/>
            <person name="Jeffery I.B."/>
            <person name="Cooney J.C."/>
            <person name="Kagawa T.F."/>
            <person name="Liu W."/>
            <person name="Song Y."/>
            <person name="Salvetti E."/>
            <person name="Wrobel A."/>
            <person name="Rasinkangas P."/>
            <person name="Parkhill J."/>
            <person name="Rea M.C."/>
            <person name="O'Sullivan O."/>
            <person name="Ritari J."/>
            <person name="Douillard F.P."/>
            <person name="Paul Ross R."/>
            <person name="Yang R."/>
            <person name="Briner A.E."/>
            <person name="Felis G.E."/>
            <person name="de Vos W.M."/>
            <person name="Barrangou R."/>
            <person name="Klaenhammer T.R."/>
            <person name="Caufield P.W."/>
            <person name="Cui Y."/>
            <person name="Zhang H."/>
            <person name="O'Toole P.W."/>
        </authorList>
    </citation>
    <scope>NUCLEOTIDE SEQUENCE [LARGE SCALE GENOMIC DNA]</scope>
    <source>
        <strain evidence="1 2">DSM 14857</strain>
    </source>
</reference>
<organism evidence="1 2">
    <name type="scientific">Companilactobacillus versmoldensis DSM 14857 = KCTC 3814</name>
    <dbReference type="NCBI Taxonomy" id="1423815"/>
    <lineage>
        <taxon>Bacteria</taxon>
        <taxon>Bacillati</taxon>
        <taxon>Bacillota</taxon>
        <taxon>Bacilli</taxon>
        <taxon>Lactobacillales</taxon>
        <taxon>Lactobacillaceae</taxon>
        <taxon>Companilactobacillus</taxon>
    </lineage>
</organism>
<gene>
    <name evidence="1" type="ORF">FC27_GL001364</name>
</gene>
<evidence type="ECO:0000313" key="2">
    <source>
        <dbReference type="Proteomes" id="UP000051647"/>
    </source>
</evidence>
<dbReference type="AlphaFoldDB" id="A0A0R1SJS2"/>
<accession>A0A0R1SJS2</accession>
<name>A0A0R1SJS2_9LACO</name>
<dbReference type="OrthoDB" id="2298995at2"/>
<dbReference type="Proteomes" id="UP000051647">
    <property type="component" value="Unassembled WGS sequence"/>
</dbReference>
<dbReference type="PATRIC" id="fig|1423815.3.peg.1398"/>
<dbReference type="RefSeq" id="WP_029508112.1">
    <property type="nucleotide sequence ID" value="NZ_AZFA01000003.1"/>
</dbReference>
<evidence type="ECO:0000313" key="1">
    <source>
        <dbReference type="EMBL" id="KRL67828.1"/>
    </source>
</evidence>
<protein>
    <submittedName>
        <fullName evidence="1">Uncharacterized protein</fullName>
    </submittedName>
</protein>
<dbReference type="EMBL" id="AZFA01000003">
    <property type="protein sequence ID" value="KRL67828.1"/>
    <property type="molecule type" value="Genomic_DNA"/>
</dbReference>
<keyword evidence="2" id="KW-1185">Reference proteome</keyword>